<dbReference type="RefSeq" id="WP_236994700.1">
    <property type="nucleotide sequence ID" value="NZ_CP018632.1"/>
</dbReference>
<gene>
    <name evidence="1" type="ORF">IMCC3135_32080</name>
</gene>
<evidence type="ECO:0000313" key="1">
    <source>
        <dbReference type="EMBL" id="ASJ76462.1"/>
    </source>
</evidence>
<evidence type="ECO:0000313" key="2">
    <source>
        <dbReference type="Proteomes" id="UP000250079"/>
    </source>
</evidence>
<dbReference type="KEGG" id="gai:IMCC3135_32080"/>
<dbReference type="AlphaFoldDB" id="A0A2Z2NYE8"/>
<proteinExistence type="predicted"/>
<protein>
    <submittedName>
        <fullName evidence="1">Uncharacterized protein</fullName>
    </submittedName>
</protein>
<dbReference type="Proteomes" id="UP000250079">
    <property type="component" value="Chromosome"/>
</dbReference>
<organism evidence="1 2">
    <name type="scientific">Granulosicoccus antarcticus IMCC3135</name>
    <dbReference type="NCBI Taxonomy" id="1192854"/>
    <lineage>
        <taxon>Bacteria</taxon>
        <taxon>Pseudomonadati</taxon>
        <taxon>Pseudomonadota</taxon>
        <taxon>Gammaproteobacteria</taxon>
        <taxon>Chromatiales</taxon>
        <taxon>Granulosicoccaceae</taxon>
        <taxon>Granulosicoccus</taxon>
    </lineage>
</organism>
<sequence>MSQTYLTTVMATSADKQFGIRVELPENDPMSAPHLLGEQWSGTRWFETETARDIALEKMRKQPEYYRKGDTPSVQLTKVSAS</sequence>
<reference evidence="1 2" key="1">
    <citation type="submission" date="2016-12" db="EMBL/GenBank/DDBJ databases">
        <authorList>
            <person name="Song W.-J."/>
            <person name="Kurnit D.M."/>
        </authorList>
    </citation>
    <scope>NUCLEOTIDE SEQUENCE [LARGE SCALE GENOMIC DNA]</scope>
    <source>
        <strain evidence="1 2">IMCC3135</strain>
    </source>
</reference>
<name>A0A2Z2NYE8_9GAMM</name>
<dbReference type="EMBL" id="CP018632">
    <property type="protein sequence ID" value="ASJ76462.1"/>
    <property type="molecule type" value="Genomic_DNA"/>
</dbReference>
<keyword evidence="2" id="KW-1185">Reference proteome</keyword>
<accession>A0A2Z2NYE8</accession>